<feature type="active site" description="Proton donor/acceptor" evidence="16">
    <location>
        <position position="474"/>
    </location>
</feature>
<dbReference type="FunFam" id="3.40.630.10:FF:000084">
    <property type="entry name" value="Carboxypeptidase B2"/>
    <property type="match status" value="1"/>
</dbReference>
<keyword evidence="9" id="KW-0378">Hydrolase</keyword>
<feature type="signal peptide" evidence="19">
    <location>
        <begin position="1"/>
        <end position="19"/>
    </location>
</feature>
<dbReference type="PANTHER" id="PTHR11705:SF147">
    <property type="entry name" value="INACTIVE METALLOCARBOXYPEPTIDASE ECM14"/>
    <property type="match status" value="1"/>
</dbReference>
<comment type="cofactor">
    <cofactor evidence="1">
        <name>Zn(2+)</name>
        <dbReference type="ChEBI" id="CHEBI:29105"/>
    </cofactor>
</comment>
<dbReference type="Pfam" id="PF00246">
    <property type="entry name" value="Peptidase_M14"/>
    <property type="match status" value="1"/>
</dbReference>
<evidence type="ECO:0000256" key="12">
    <source>
        <dbReference type="ARBA" id="ARBA00023157"/>
    </source>
</evidence>
<evidence type="ECO:0000256" key="19">
    <source>
        <dbReference type="SAM" id="SignalP"/>
    </source>
</evidence>
<dbReference type="Gene3D" id="3.40.630.10">
    <property type="entry name" value="Zn peptidases"/>
    <property type="match status" value="1"/>
</dbReference>
<dbReference type="EMBL" id="GL541667">
    <property type="protein sequence ID" value="KDE06728.1"/>
    <property type="molecule type" value="Genomic_DNA"/>
</dbReference>
<feature type="coiled-coil region" evidence="17">
    <location>
        <begin position="224"/>
        <end position="251"/>
    </location>
</feature>
<evidence type="ECO:0000256" key="17">
    <source>
        <dbReference type="SAM" id="Coils"/>
    </source>
</evidence>
<evidence type="ECO:0000313" key="21">
    <source>
        <dbReference type="EMBL" id="KDE06728.1"/>
    </source>
</evidence>
<dbReference type="Proteomes" id="UP000017200">
    <property type="component" value="Unassembled WGS sequence"/>
</dbReference>
<feature type="chain" id="PRO_5009724458" description="Inactive metallocarboxypeptidase ECM14" evidence="19">
    <location>
        <begin position="20"/>
        <end position="564"/>
    </location>
</feature>
<dbReference type="InParanoid" id="U5H6M6"/>
<keyword evidence="10" id="KW-0862">Zinc</keyword>
<name>U5H6M6_USTV1</name>
<evidence type="ECO:0000313" key="22">
    <source>
        <dbReference type="EnsemblFungi" id="MVLG_02924T0"/>
    </source>
</evidence>
<dbReference type="PRINTS" id="PR00765">
    <property type="entry name" value="CRBOXYPTASEA"/>
</dbReference>
<accession>U5H6M6</accession>
<dbReference type="EnsemblFungi" id="MVLG_02924T0">
    <property type="protein sequence ID" value="MVLG_02924T0"/>
    <property type="gene ID" value="MVLG_02924"/>
</dbReference>
<evidence type="ECO:0000259" key="20">
    <source>
        <dbReference type="PROSITE" id="PS52035"/>
    </source>
</evidence>
<feature type="domain" description="Peptidase M14" evidence="20">
    <location>
        <begin position="171"/>
        <end position="508"/>
    </location>
</feature>
<evidence type="ECO:0000256" key="11">
    <source>
        <dbReference type="ARBA" id="ARBA00023049"/>
    </source>
</evidence>
<keyword evidence="17" id="KW-0175">Coiled coil</keyword>
<evidence type="ECO:0000256" key="3">
    <source>
        <dbReference type="ARBA" id="ARBA00005988"/>
    </source>
</evidence>
<evidence type="ECO:0000256" key="2">
    <source>
        <dbReference type="ARBA" id="ARBA00004613"/>
    </source>
</evidence>
<evidence type="ECO:0000256" key="6">
    <source>
        <dbReference type="ARBA" id="ARBA00022670"/>
    </source>
</evidence>
<dbReference type="OrthoDB" id="3626597at2759"/>
<dbReference type="SUPFAM" id="SSF53187">
    <property type="entry name" value="Zn-dependent exopeptidases"/>
    <property type="match status" value="1"/>
</dbReference>
<reference evidence="21 23" key="3">
    <citation type="journal article" date="2015" name="BMC Genomics">
        <title>Sex and parasites: genomic and transcriptomic analysis of Microbotryum lychnidis-dioicae, the biotrophic and plant-castrating anther smut fungus.</title>
        <authorList>
            <person name="Perlin M.H."/>
            <person name="Amselem J."/>
            <person name="Fontanillas E."/>
            <person name="Toh S.S."/>
            <person name="Chen Z."/>
            <person name="Goldberg J."/>
            <person name="Duplessis S."/>
            <person name="Henrissat B."/>
            <person name="Young S."/>
            <person name="Zeng Q."/>
            <person name="Aguileta G."/>
            <person name="Petit E."/>
            <person name="Badouin H."/>
            <person name="Andrews J."/>
            <person name="Razeeq D."/>
            <person name="Gabaldon T."/>
            <person name="Quesneville H."/>
            <person name="Giraud T."/>
            <person name="Hood M.E."/>
            <person name="Schultz D.J."/>
            <person name="Cuomo C.A."/>
        </authorList>
    </citation>
    <scope>NUCLEOTIDE SEQUENCE [LARGE SCALE GENOMIC DNA]</scope>
    <source>
        <strain evidence="23">p1A1 Lamole</strain>
        <strain evidence="21">P1A1 Lamole</strain>
    </source>
</reference>
<sequence length="564" mass="62046">MRLWAILYLASISSPALFAQTSFAQQQIPLQAPFSAPSTSSSTSGEANVLHRLTFPSRAATQAARDWLQHDYDVWKATPSTIDVLLPMWTDRSVSVPFESWLLDLGATSSSIIIPSLSHLLRTSPTLGSSYNRMLSSAALANWTSSSEASATQSGASRQRRALDASTIHDSYHPLEAIENILRSFEQDFPGFAKVVVIGASSEGRTIWGLKVTNFAYQPESAPLNSEQTTMDELLNKRKTKKKKKKKKEDERLAAKHGFVVVGAQHAREWIAPATALYAIHDLLLSSLPDEASDKASDNTRQLLDEIEFTFIPVLNVDGYAYTWTNNRLWRKNRQPVGSDCFGLDLNRNWPYAFSSPRPNPCSEAYPGSEPFQSPELQALSAYLTHEKHNIKAFLDLHSFGQFILFPYSYSCDHASPDQENHFEAVVGAQKALRAVHGRSFDVGSVCEVSLTAPGGSLDWSYQTAGIRWSFSIELRDQGVFGFLLPPSQIRASGEETAEAFKDLAAYVVRKEAGGGSALMRSKGGLFVALHPPARVSLFVFVLVTLLCVTCLCLIAAYSLPASP</sequence>
<keyword evidence="8 19" id="KW-0732">Signal</keyword>
<keyword evidence="12" id="KW-1015">Disulfide bond</keyword>
<dbReference type="CDD" id="cd03860">
    <property type="entry name" value="M14_CP_A-B_like"/>
    <property type="match status" value="1"/>
</dbReference>
<evidence type="ECO:0000256" key="1">
    <source>
        <dbReference type="ARBA" id="ARBA00001947"/>
    </source>
</evidence>
<keyword evidence="7" id="KW-0479">Metal-binding</keyword>
<dbReference type="GO" id="GO:0006508">
    <property type="term" value="P:proteolysis"/>
    <property type="evidence" value="ECO:0007669"/>
    <property type="project" value="UniProtKB-KW"/>
</dbReference>
<keyword evidence="6" id="KW-0645">Protease</keyword>
<dbReference type="HOGENOM" id="CLU_019326_1_2_1"/>
<dbReference type="InterPro" id="IPR000834">
    <property type="entry name" value="Peptidase_M14"/>
</dbReference>
<dbReference type="EMBL" id="AEIJ01000273">
    <property type="status" value="NOT_ANNOTATED_CDS"/>
    <property type="molecule type" value="Genomic_DNA"/>
</dbReference>
<dbReference type="GO" id="GO:0004181">
    <property type="term" value="F:metallocarboxypeptidase activity"/>
    <property type="evidence" value="ECO:0007669"/>
    <property type="project" value="InterPro"/>
</dbReference>
<evidence type="ECO:0000256" key="13">
    <source>
        <dbReference type="ARBA" id="ARBA00025210"/>
    </source>
</evidence>
<evidence type="ECO:0000313" key="23">
    <source>
        <dbReference type="Proteomes" id="UP000017200"/>
    </source>
</evidence>
<protein>
    <recommendedName>
        <fullName evidence="14">Inactive metallocarboxypeptidase ECM14</fullName>
    </recommendedName>
    <alternativeName>
        <fullName evidence="15">Inactive metallocarboxypeptidase ecm14</fullName>
    </alternativeName>
</protein>
<comment type="subcellular location">
    <subcellularLocation>
        <location evidence="2">Secreted</location>
    </subcellularLocation>
</comment>
<evidence type="ECO:0000256" key="18">
    <source>
        <dbReference type="SAM" id="Phobius"/>
    </source>
</evidence>
<keyword evidence="11" id="KW-0482">Metalloprotease</keyword>
<dbReference type="PROSITE" id="PS52035">
    <property type="entry name" value="PEPTIDASE_M14"/>
    <property type="match status" value="1"/>
</dbReference>
<dbReference type="PANTHER" id="PTHR11705">
    <property type="entry name" value="PROTEASE FAMILY M14 CARBOXYPEPTIDASE A,B"/>
    <property type="match status" value="1"/>
</dbReference>
<dbReference type="GO" id="GO:0008270">
    <property type="term" value="F:zinc ion binding"/>
    <property type="evidence" value="ECO:0007669"/>
    <property type="project" value="InterPro"/>
</dbReference>
<keyword evidence="18" id="KW-0472">Membrane</keyword>
<keyword evidence="18" id="KW-1133">Transmembrane helix</keyword>
<gene>
    <name evidence="21" type="ORF">MVLG_02924</name>
</gene>
<keyword evidence="18" id="KW-0812">Transmembrane</keyword>
<dbReference type="STRING" id="683840.U5H6M6"/>
<feature type="transmembrane region" description="Helical" evidence="18">
    <location>
        <begin position="538"/>
        <end position="560"/>
    </location>
</feature>
<evidence type="ECO:0000256" key="8">
    <source>
        <dbReference type="ARBA" id="ARBA00022729"/>
    </source>
</evidence>
<keyword evidence="5" id="KW-0121">Carboxypeptidase</keyword>
<dbReference type="SMART" id="SM00631">
    <property type="entry name" value="Zn_pept"/>
    <property type="match status" value="1"/>
</dbReference>
<reference evidence="23" key="1">
    <citation type="submission" date="2010-11" db="EMBL/GenBank/DDBJ databases">
        <title>The genome sequence of Microbotryum violaceum strain p1A1 Lamole.</title>
        <authorList>
            <person name="Cuomo C."/>
            <person name="Perlin M."/>
            <person name="Young S.K."/>
            <person name="Zeng Q."/>
            <person name="Gargeya S."/>
            <person name="Alvarado L."/>
            <person name="Berlin A."/>
            <person name="Chapman S.B."/>
            <person name="Chen Z."/>
            <person name="Freedman E."/>
            <person name="Gellesch M."/>
            <person name="Goldberg J."/>
            <person name="Griggs A."/>
            <person name="Gujja S."/>
            <person name="Heilman E."/>
            <person name="Heiman D."/>
            <person name="Howarth C."/>
            <person name="Mehta T."/>
            <person name="Neiman D."/>
            <person name="Pearson M."/>
            <person name="Roberts A."/>
            <person name="Saif S."/>
            <person name="Shea T."/>
            <person name="Shenoy N."/>
            <person name="Sisk P."/>
            <person name="Stolte C."/>
            <person name="Sykes S."/>
            <person name="White J."/>
            <person name="Yandava C."/>
            <person name="Haas B."/>
            <person name="Nusbaum C."/>
            <person name="Birren B."/>
        </authorList>
    </citation>
    <scope>NUCLEOTIDE SEQUENCE [LARGE SCALE GENOMIC DNA]</scope>
    <source>
        <strain evidence="23">p1A1 Lamole</strain>
    </source>
</reference>
<comment type="function">
    <text evidence="13">Inactive carboxypeptidase that may play a role in cell wall organization and biogenesis.</text>
</comment>
<dbReference type="AlphaFoldDB" id="U5H6M6"/>
<comment type="similarity">
    <text evidence="3 16">Belongs to the peptidase M14 family.</text>
</comment>
<evidence type="ECO:0000256" key="9">
    <source>
        <dbReference type="ARBA" id="ARBA00022801"/>
    </source>
</evidence>
<evidence type="ECO:0000256" key="5">
    <source>
        <dbReference type="ARBA" id="ARBA00022645"/>
    </source>
</evidence>
<organism evidence="21">
    <name type="scientific">Microbotryum lychnidis-dioicae (strain p1A1 Lamole / MvSl-1064)</name>
    <name type="common">Anther smut fungus</name>
    <dbReference type="NCBI Taxonomy" id="683840"/>
    <lineage>
        <taxon>Eukaryota</taxon>
        <taxon>Fungi</taxon>
        <taxon>Dikarya</taxon>
        <taxon>Basidiomycota</taxon>
        <taxon>Pucciniomycotina</taxon>
        <taxon>Microbotryomycetes</taxon>
        <taxon>Microbotryales</taxon>
        <taxon>Microbotryaceae</taxon>
        <taxon>Microbotryum</taxon>
    </lineage>
</organism>
<reference evidence="22" key="4">
    <citation type="submission" date="2015-06" db="UniProtKB">
        <authorList>
            <consortium name="EnsemblFungi"/>
        </authorList>
    </citation>
    <scope>IDENTIFICATION</scope>
</reference>
<dbReference type="FunCoup" id="U5H6M6">
    <property type="interactions" value="4"/>
</dbReference>
<evidence type="ECO:0000256" key="4">
    <source>
        <dbReference type="ARBA" id="ARBA00022525"/>
    </source>
</evidence>
<evidence type="ECO:0000256" key="10">
    <source>
        <dbReference type="ARBA" id="ARBA00022833"/>
    </source>
</evidence>
<reference evidence="21" key="2">
    <citation type="submission" date="2010-11" db="EMBL/GenBank/DDBJ databases">
        <authorList>
            <consortium name="The Broad Institute Genome Sequencing Platform"/>
            <person name="Earl A."/>
            <person name="Ward D."/>
            <person name="Feldgarden M."/>
            <person name="Gevers D."/>
            <person name="Butler R."/>
            <person name="Young S.K."/>
            <person name="Zeng Q."/>
            <person name="Gargeya S."/>
            <person name="Fitzgerald M."/>
            <person name="Haas B."/>
            <person name="Abouelleil A."/>
            <person name="Alvarado L."/>
            <person name="Arachchi H.M."/>
            <person name="Berlin A."/>
            <person name="Brown A."/>
            <person name="Chapman S.B."/>
            <person name="Chen Z."/>
            <person name="Dunbar C."/>
            <person name="Freedman E."/>
            <person name="Gearin G."/>
            <person name="Gellesch M."/>
            <person name="Goldberg J."/>
            <person name="Griggs A."/>
            <person name="Gujja S."/>
            <person name="Heilman E."/>
            <person name="Heiman D."/>
            <person name="Howarth C."/>
            <person name="Larson L."/>
            <person name="Lui A."/>
            <person name="MacDonald P.J.P."/>
            <person name="Mehta T."/>
            <person name="Montmayeur A."/>
            <person name="Murphy C."/>
            <person name="Neiman D."/>
            <person name="Pearson M."/>
            <person name="Priest M."/>
            <person name="Roberts A."/>
            <person name="Saif S."/>
            <person name="Shea T."/>
            <person name="Shenoy N."/>
            <person name="Sisk P."/>
            <person name="Stolte C."/>
            <person name="Sykes S."/>
            <person name="White J."/>
            <person name="Yandava C."/>
            <person name="Wortman J."/>
            <person name="Nusbaum C."/>
            <person name="Birren B."/>
        </authorList>
    </citation>
    <scope>NUCLEOTIDE SEQUENCE</scope>
    <source>
        <strain evidence="21">P1A1 Lamole</strain>
    </source>
</reference>
<proteinExistence type="inferred from homology"/>
<evidence type="ECO:0000256" key="16">
    <source>
        <dbReference type="PROSITE-ProRule" id="PRU01379"/>
    </source>
</evidence>
<dbReference type="GO" id="GO:0005615">
    <property type="term" value="C:extracellular space"/>
    <property type="evidence" value="ECO:0007669"/>
    <property type="project" value="TreeGrafter"/>
</dbReference>
<keyword evidence="4" id="KW-0964">Secreted</keyword>
<evidence type="ECO:0000256" key="7">
    <source>
        <dbReference type="ARBA" id="ARBA00022723"/>
    </source>
</evidence>
<keyword evidence="23" id="KW-1185">Reference proteome</keyword>
<evidence type="ECO:0000256" key="14">
    <source>
        <dbReference type="ARBA" id="ARBA00026187"/>
    </source>
</evidence>
<evidence type="ECO:0000256" key="15">
    <source>
        <dbReference type="ARBA" id="ARBA00026213"/>
    </source>
</evidence>